<feature type="region of interest" description="Disordered" evidence="1">
    <location>
        <begin position="2463"/>
        <end position="2494"/>
    </location>
</feature>
<evidence type="ECO:0000256" key="1">
    <source>
        <dbReference type="SAM" id="MobiDB-lite"/>
    </source>
</evidence>
<feature type="compositionally biased region" description="Basic and acidic residues" evidence="1">
    <location>
        <begin position="1413"/>
        <end position="1425"/>
    </location>
</feature>
<feature type="compositionally biased region" description="Polar residues" evidence="1">
    <location>
        <begin position="1498"/>
        <end position="1510"/>
    </location>
</feature>
<protein>
    <submittedName>
        <fullName evidence="2">Uncharacterized protein</fullName>
    </submittedName>
</protein>
<reference evidence="2" key="1">
    <citation type="submission" date="2019-05" db="EMBL/GenBank/DDBJ databases">
        <title>Annotation for the trematode Fasciolopsis buski.</title>
        <authorList>
            <person name="Choi Y.-J."/>
        </authorList>
    </citation>
    <scope>NUCLEOTIDE SEQUENCE</scope>
    <source>
        <strain evidence="2">HT</strain>
        <tissue evidence="2">Whole worm</tissue>
    </source>
</reference>
<dbReference type="PANTHER" id="PTHR15977">
    <property type="entry name" value="CILIA- AND FLAGELLA-ASSOCIATED PROTEIN 46"/>
    <property type="match status" value="1"/>
</dbReference>
<feature type="region of interest" description="Disordered" evidence="1">
    <location>
        <begin position="638"/>
        <end position="668"/>
    </location>
</feature>
<keyword evidence="3" id="KW-1185">Reference proteome</keyword>
<evidence type="ECO:0000313" key="2">
    <source>
        <dbReference type="EMBL" id="KAA0189064.1"/>
    </source>
</evidence>
<feature type="compositionally biased region" description="Low complexity" evidence="1">
    <location>
        <begin position="1427"/>
        <end position="1437"/>
    </location>
</feature>
<dbReference type="Proteomes" id="UP000728185">
    <property type="component" value="Unassembled WGS sequence"/>
</dbReference>
<evidence type="ECO:0000313" key="3">
    <source>
        <dbReference type="Proteomes" id="UP000728185"/>
    </source>
</evidence>
<feature type="compositionally biased region" description="Basic and acidic residues" evidence="1">
    <location>
        <begin position="1958"/>
        <end position="1981"/>
    </location>
</feature>
<dbReference type="EMBL" id="LUCM01008036">
    <property type="protein sequence ID" value="KAA0189064.1"/>
    <property type="molecule type" value="Genomic_DNA"/>
</dbReference>
<feature type="region of interest" description="Disordered" evidence="1">
    <location>
        <begin position="2405"/>
        <end position="2430"/>
    </location>
</feature>
<accession>A0A8E0VJC7</accession>
<feature type="region of interest" description="Disordered" evidence="1">
    <location>
        <begin position="1482"/>
        <end position="1511"/>
    </location>
</feature>
<dbReference type="OrthoDB" id="68437at2759"/>
<dbReference type="InterPro" id="IPR039586">
    <property type="entry name" value="CFAP46"/>
</dbReference>
<dbReference type="GO" id="GO:0060294">
    <property type="term" value="P:cilium movement involved in cell motility"/>
    <property type="evidence" value="ECO:0007669"/>
    <property type="project" value="InterPro"/>
</dbReference>
<feature type="compositionally biased region" description="Low complexity" evidence="1">
    <location>
        <begin position="914"/>
        <end position="927"/>
    </location>
</feature>
<feature type="region of interest" description="Disordered" evidence="1">
    <location>
        <begin position="1413"/>
        <end position="1453"/>
    </location>
</feature>
<name>A0A8E0VJC7_9TREM</name>
<dbReference type="GO" id="GO:0035082">
    <property type="term" value="P:axoneme assembly"/>
    <property type="evidence" value="ECO:0007669"/>
    <property type="project" value="InterPro"/>
</dbReference>
<comment type="caution">
    <text evidence="2">The sequence shown here is derived from an EMBL/GenBank/DDBJ whole genome shotgun (WGS) entry which is preliminary data.</text>
</comment>
<feature type="compositionally biased region" description="Polar residues" evidence="1">
    <location>
        <begin position="646"/>
        <end position="668"/>
    </location>
</feature>
<dbReference type="PANTHER" id="PTHR15977:SF15">
    <property type="entry name" value="CILIA- AND FLAGELLA-ASSOCIATED PROTEIN 46"/>
    <property type="match status" value="1"/>
</dbReference>
<gene>
    <name evidence="2" type="ORF">FBUS_04404</name>
</gene>
<proteinExistence type="predicted"/>
<feature type="region of interest" description="Disordered" evidence="1">
    <location>
        <begin position="1952"/>
        <end position="1981"/>
    </location>
</feature>
<organism evidence="2 3">
    <name type="scientific">Fasciolopsis buskii</name>
    <dbReference type="NCBI Taxonomy" id="27845"/>
    <lineage>
        <taxon>Eukaryota</taxon>
        <taxon>Metazoa</taxon>
        <taxon>Spiralia</taxon>
        <taxon>Lophotrochozoa</taxon>
        <taxon>Platyhelminthes</taxon>
        <taxon>Trematoda</taxon>
        <taxon>Digenea</taxon>
        <taxon>Plagiorchiida</taxon>
        <taxon>Echinostomata</taxon>
        <taxon>Echinostomatoidea</taxon>
        <taxon>Fasciolidae</taxon>
        <taxon>Fasciolopsis</taxon>
    </lineage>
</organism>
<feature type="region of interest" description="Disordered" evidence="1">
    <location>
        <begin position="900"/>
        <end position="927"/>
    </location>
</feature>
<feature type="compositionally biased region" description="Basic and acidic residues" evidence="1">
    <location>
        <begin position="1482"/>
        <end position="1497"/>
    </location>
</feature>
<sequence>MLYPCNSVLLEAYIQTGQRKEASHLVDMAAGGPARHLPQQMVQLLVRASACNLASADRNISWAMGASSATDADQTGTTEKPTAYVDGHKRTNYPQMSGQLAQTLIQSGLVPANRIAKLRTTAKEGTEQIDEIIKLLHILSPPEESADGRNTKAEQLTSLSNDVKKNTEISGDGTVPGAEEWSERIKFFPDDTFNLLFQLGLVAVSRNLPAVADTCVRACKRILTQEKLTDFASAEVCAELLELELLALEEDFQRGSDQTAIIQLHLQLAKRCQQLVETASRRKVSNETLQASCVTLWNICLPLFQKSTRQDQLVRRCLLLIVDTLDQCQRLNECFPLPVALVHLKLRIRLTDASGIDKQIILNSRQSVCLRYQPTERVCSDNLHNQDNHAKIMVSCGDWIIKFMKLCLAPHESVAELVFLFDDTNEFTEGAIHMYNRVQLRATIYEIPDRVEDCAAQIIEHLRSVTIEDLSARKLAELFQTAGRFKHFAQQEFLPASGRSQLTMRDLLSRVGELLAPKCFLTALDCETLLTEELRSQPTELMDSGFYTAEVVRRLAGRAQKWTECVDTVQSTEMVRIVENSKSEGTFKERLLLWVDLAQVARRFNLWDVCILACLFGLRYDADDLWSEIWLKIERAKAPPPKGGVEQNTSQKKTAATLKDTASSSTNETGGAKLAKVILDFRASMSEQISPKDIVQILRENYTQSAQFSMVTHHEYRLLQTLAELHCLYAESLDVVLRSQPCKGKLGISHKKIRLPLIEDSSLGNDGLDSLQDSLRERRYIQKIKEENRRIQMWQDYCTWLDQISTASFEAFQRSLMYACRLRDVNLLKTGAICVWTHCLPVICSGHHTLLVPTFQTIINCANKLGSIGFPVEIYAEVATVLSHGLIQPHLPKNELYSDPAQKHAHKKEKPTGPKAAKSPKSNAKSTKPTVFMAVEIMKQAFFFEMDPVRVDSACELKTFQDSSGQELCHVNLPMTERCVELELWTQLSLCAIQMEQYSAVLDITQLTGLPPRPDSQSLTLNYWIARLYDLRGLAVLGLAEQLRMQKFGNKQTVGKNRKPNVADVQIRPVCTLEKRSALLSQAGETVEASLFAAGEETFHKAMEFAVKINRYDMVLSAVRHYWTVCNQPAIAIAPDVRTLIRNYPIVREHLIIMVEGLTQSMDAGYRAQMNEKIRDENKANTTPEVNGAVENNKLKVTNQLTGVAEAEEDEEEEIGSLLVTYPTSPPTLRQFEEDLRLRSQIYTALFQVYEVENQSENERAELWRELAYVSNRPADQFNAFRHAIDVLKSPRHISLKAELYLEFSQWLYNHHLEATMCIEMVEQAIDLLTRSGATESVDRSPCPFSPLDSCENLGRLDELFRSYVLLTEMLRNSGQTDGSGNSWTDCMKVAVACVQQIWKVLLVCKLPTGKSKDRKQSEEAEKTKNNRTSSNKSRTNSPEKVTSKKNPNKMPQTIQEWSVFELPSEMLTGFWMTYEQFEQEHGRTSDEATVTKRDNSAKYQTSSSGTQSSEKLRNTIMRQINPITFTRPVSKNRLAELCVFLNLENGVAHHFSLLGRLTPNDEEVSRALIDQASRSPNKSCGRLAENWIELSERLIRLSQGAPARQFLELAERFGCGVTHERRLLFAKAKLALVEGQYGVARRLAGEVTKLDGLDEELWLQCLLLRTDALCNDPQLVTRSISTEDGRHPDIENDSIDPLFFPQAARYHYGLYTARRELEEAEKELDNWLTCWPNRSGWYRMARGLILSRRGQLEARLVEATYQLSFLQRSQKLCHADQIWYQSSAPKLLEEAIRLLLEGEQTRTALRLGLFPLAAYWSRLVTIQLQTYLSGLSLPVERDLFEAELLLVEFLNRMMHANVAYEQLKSELDRLLDPLARAVNIYTSDVLGASNSDTADPARVWTKMIADSFGTVTSILTNLFISTDGLSLVRARCLIQLGRALQLQSEHLIPNSPPLWDETPRTNDHRVAPDKSTKQIHTRSDEEMPLSVDNLHLGYRWRAREAVFADLGLSKLIMEELLSGAGGSNETLIGCTQGLLNGFQSFAACCRLRTHLASVILFHNTDSDITDSNSFCPGIIPTNNNENNCSAHSRSEALLRQLLWLTPCQLSGDTASLSSILGIVSTEEPGSYVEQMIWGVGMKSVLCGGFFSTPGGLDNGTADHSVTLSPWISKCQSLLFTQCSQWNLTDVKLSVILEPGNPLTVAVSALPGSSSSYARSWSVLLMEHSSDYQFLYVSLPLCSEKKLLSGTGSMRRASTTNFLGNKAAQATVLRIPTSRISLLNSVLSWKNLTTAVDIALREKRNMITGTFGEFTLKEYDVLLGIFNQMAVQWVQPPACRRISPNDSNTTSPKPDHATTVALLKQLLDSTRSTNGLLMLTDLWLAELPLEALLMQSIFGKLMERNALLRTNTTPTSNRSSAKSEKQKTRNSYPRSTAHICQLPFGWISRDFSLQWVCSRLSGYQNLNKNESGETPLDPTVKPSARKPEAHGIRPRHPLFGNQNAKHGIVGQSHTNASVGLSINSSGVRYIVDLYGDSVTLLDESEREKRSSAFERIPPSPELQDTSSGTRPLVFADHMMDVCNNPSTRSQTHTSRWIGVAGQLVDGYVPSSAEISSILNESTEGFFVYTPESLLSQIPPNVITSLSFLIEMRFILTNQVQNNSIFNLFLLASVLEHELEQPISTTMLLTLAGCQSTLMPSWTTNVAELQSNIEVLFKAMLDENRSVGDSVYLAQMKHTVSRYPGLCETVSQSITQVNSAQPIESPLSSADTLTGLEWSAFNMLLYGLPVVFF</sequence>
<feature type="compositionally biased region" description="Low complexity" evidence="1">
    <location>
        <begin position="2405"/>
        <end position="2416"/>
    </location>
</feature>
<feature type="region of interest" description="Disordered" evidence="1">
    <location>
        <begin position="2545"/>
        <end position="2564"/>
    </location>
</feature>